<dbReference type="InterPro" id="IPR013783">
    <property type="entry name" value="Ig-like_fold"/>
</dbReference>
<dbReference type="Gene3D" id="1.10.3130.20">
    <property type="entry name" value="Phycobilisome linker domain"/>
    <property type="match status" value="1"/>
</dbReference>
<evidence type="ECO:0000313" key="3">
    <source>
        <dbReference type="Proteomes" id="UP000450676"/>
    </source>
</evidence>
<dbReference type="Pfam" id="PF22352">
    <property type="entry name" value="K319L-like_PKD"/>
    <property type="match status" value="1"/>
</dbReference>
<dbReference type="InterPro" id="IPR035986">
    <property type="entry name" value="PKD_dom_sf"/>
</dbReference>
<dbReference type="InterPro" id="IPR038255">
    <property type="entry name" value="PBS_linker_sf"/>
</dbReference>
<sequence length="637" mass="66410">MFRFASVVLLCAGLTACGGDGAQQDSAGARKLLGGSAPSSAAAAASVKQFPGLREDYTISAGAASITVTSKAGAQVAVPADSTLRFDDCSLVFGTGSAAARILRLYQAAFNRAPDAAGLSYWAPLLEQGASLDTIATGFATSSEYQALYGKSPGAQATVDNLYRNVLRREGDAAGVAYWLGVLTQGRATVAQVLVSFSESQENLDGTRAAMSQGVVLYEPGVNYTPVARPGASQEVLVGTEVRLDGSASSAARKVSYRWTLSSKPEGSKAGLSDADSAAPAFTADLAGTYGLTLVVGDGASFSSQASLQVTAKTIPSVWKADAGKVPASGNYVYLQGTEGDAIVGNRSYLYTQSDAAFSLSAHSNVADVWLKRSYSTWERENWGGLFQLPGKGTRLVPGYYGDLSGLPMGEGTAGAFRWDNPDGKCAAPAGWFVIDKVRYSGSELAAIDLRFEQRCDGAPGVLHGQIHWDASDTTNVPLPVLPMPAGLWTPTASAPSGNYVYLESVAGDTVGLGKTYLYTHAGGTAVTVSGTLFSVNVNDGPSGDKWTGQLAAMAALRELKPGYYGGLSRYPYHKAAWGGIDWGGMGRGCTSAPDAGWFAIDGITYSFGKVKTLDVRFENRCGAGAAPLRGKIHWVF</sequence>
<feature type="domain" description="DUF4214" evidence="1">
    <location>
        <begin position="136"/>
        <end position="204"/>
    </location>
</feature>
<evidence type="ECO:0000313" key="2">
    <source>
        <dbReference type="EMBL" id="MYN10179.1"/>
    </source>
</evidence>
<dbReference type="InterPro" id="IPR025282">
    <property type="entry name" value="DUF4214"/>
</dbReference>
<dbReference type="EMBL" id="WWCU01000033">
    <property type="protein sequence ID" value="MYN10179.1"/>
    <property type="molecule type" value="Genomic_DNA"/>
</dbReference>
<dbReference type="Pfam" id="PF13946">
    <property type="entry name" value="DUF4214"/>
    <property type="match status" value="1"/>
</dbReference>
<dbReference type="AlphaFoldDB" id="A0A7X4KND1"/>
<evidence type="ECO:0000259" key="1">
    <source>
        <dbReference type="Pfam" id="PF13946"/>
    </source>
</evidence>
<dbReference type="Gene3D" id="2.60.40.10">
    <property type="entry name" value="Immunoglobulins"/>
    <property type="match status" value="1"/>
</dbReference>
<keyword evidence="3" id="KW-1185">Reference proteome</keyword>
<comment type="caution">
    <text evidence="2">The sequence shown here is derived from an EMBL/GenBank/DDBJ whole genome shotgun (WGS) entry which is preliminary data.</text>
</comment>
<dbReference type="Proteomes" id="UP000450676">
    <property type="component" value="Unassembled WGS sequence"/>
</dbReference>
<dbReference type="SUPFAM" id="SSF49299">
    <property type="entry name" value="PKD domain"/>
    <property type="match status" value="1"/>
</dbReference>
<organism evidence="2 3">
    <name type="scientific">Pseudoduganella aquatica</name>
    <dbReference type="NCBI Taxonomy" id="2660641"/>
    <lineage>
        <taxon>Bacteria</taxon>
        <taxon>Pseudomonadati</taxon>
        <taxon>Pseudomonadota</taxon>
        <taxon>Betaproteobacteria</taxon>
        <taxon>Burkholderiales</taxon>
        <taxon>Oxalobacteraceae</taxon>
        <taxon>Telluria group</taxon>
        <taxon>Pseudoduganella</taxon>
    </lineage>
</organism>
<proteinExistence type="predicted"/>
<dbReference type="CDD" id="cd00146">
    <property type="entry name" value="PKD"/>
    <property type="match status" value="1"/>
</dbReference>
<dbReference type="RefSeq" id="WP_161074470.1">
    <property type="nucleotide sequence ID" value="NZ_WWCU01000033.1"/>
</dbReference>
<protein>
    <submittedName>
        <fullName evidence="2">DUF4214 domain-containing protein</fullName>
    </submittedName>
</protein>
<dbReference type="PROSITE" id="PS51257">
    <property type="entry name" value="PROKAR_LIPOPROTEIN"/>
    <property type="match status" value="1"/>
</dbReference>
<name>A0A7X4KND1_9BURK</name>
<reference evidence="2 3" key="1">
    <citation type="submission" date="2019-12" db="EMBL/GenBank/DDBJ databases">
        <title>Novel species isolated from a subtropical stream in China.</title>
        <authorList>
            <person name="Lu H."/>
        </authorList>
    </citation>
    <scope>NUCLEOTIDE SEQUENCE [LARGE SCALE GENOMIC DNA]</scope>
    <source>
        <strain evidence="2 3">FT127W</strain>
    </source>
</reference>
<accession>A0A7X4KND1</accession>
<gene>
    <name evidence="2" type="ORF">GTP77_22920</name>
</gene>